<accession>A0A7C5Q5Z3</accession>
<evidence type="ECO:0000256" key="4">
    <source>
        <dbReference type="ARBA" id="ARBA00048267"/>
    </source>
</evidence>
<comment type="caution">
    <text evidence="5">Lacks conserved residue(s) required for the propagation of feature annotation.</text>
</comment>
<dbReference type="PROSITE" id="PS50110">
    <property type="entry name" value="RESPONSE_REGULATORY"/>
    <property type="match status" value="1"/>
</dbReference>
<keyword evidence="2" id="KW-0378">Hydrolase</keyword>
<keyword evidence="6" id="KW-0597">Phosphoprotein</keyword>
<feature type="non-terminal residue" evidence="9">
    <location>
        <position position="220"/>
    </location>
</feature>
<proteinExistence type="predicted"/>
<dbReference type="SMART" id="SM00448">
    <property type="entry name" value="REC"/>
    <property type="match status" value="1"/>
</dbReference>
<evidence type="ECO:0000256" key="5">
    <source>
        <dbReference type="PROSITE-ProRule" id="PRU00050"/>
    </source>
</evidence>
<dbReference type="SUPFAM" id="SSF52172">
    <property type="entry name" value="CheY-like"/>
    <property type="match status" value="1"/>
</dbReference>
<dbReference type="EMBL" id="DRNB01000342">
    <property type="protein sequence ID" value="HHJ65037.1"/>
    <property type="molecule type" value="Genomic_DNA"/>
</dbReference>
<dbReference type="InterPro" id="IPR011006">
    <property type="entry name" value="CheY-like_superfamily"/>
</dbReference>
<dbReference type="EC" id="3.1.1.61" evidence="3"/>
<reference evidence="9" key="1">
    <citation type="journal article" date="2020" name="mSystems">
        <title>Genome- and Community-Level Interaction Insights into Carbon Utilization and Element Cycling Functions of Hydrothermarchaeota in Hydrothermal Sediment.</title>
        <authorList>
            <person name="Zhou Z."/>
            <person name="Liu Y."/>
            <person name="Xu W."/>
            <person name="Pan J."/>
            <person name="Luo Z.H."/>
            <person name="Li M."/>
        </authorList>
    </citation>
    <scope>NUCLEOTIDE SEQUENCE [LARGE SCALE GENOMIC DNA]</scope>
    <source>
        <strain evidence="9">HyVt-501</strain>
    </source>
</reference>
<dbReference type="InterPro" id="IPR001789">
    <property type="entry name" value="Sig_transdc_resp-reg_receiver"/>
</dbReference>
<evidence type="ECO:0000256" key="3">
    <source>
        <dbReference type="ARBA" id="ARBA00039140"/>
    </source>
</evidence>
<dbReference type="SUPFAM" id="SSF52738">
    <property type="entry name" value="Methylesterase CheB, C-terminal domain"/>
    <property type="match status" value="1"/>
</dbReference>
<evidence type="ECO:0000256" key="1">
    <source>
        <dbReference type="ARBA" id="ARBA00022490"/>
    </source>
</evidence>
<name>A0A7C5Q5Z3_AQUAO</name>
<dbReference type="Gene3D" id="3.40.50.2300">
    <property type="match status" value="1"/>
</dbReference>
<keyword evidence="1" id="KW-0963">Cytoplasm</keyword>
<dbReference type="AlphaFoldDB" id="A0A7C5Q5Z3"/>
<dbReference type="GO" id="GO:0006935">
    <property type="term" value="P:chemotaxis"/>
    <property type="evidence" value="ECO:0007669"/>
    <property type="project" value="InterPro"/>
</dbReference>
<dbReference type="InterPro" id="IPR000673">
    <property type="entry name" value="Sig_transdc_resp-reg_Me-estase"/>
</dbReference>
<comment type="catalytic activity">
    <reaction evidence="4">
        <text>[protein]-L-glutamate 5-O-methyl ester + H2O = L-glutamyl-[protein] + methanol + H(+)</text>
        <dbReference type="Rhea" id="RHEA:23236"/>
        <dbReference type="Rhea" id="RHEA-COMP:10208"/>
        <dbReference type="Rhea" id="RHEA-COMP:10311"/>
        <dbReference type="ChEBI" id="CHEBI:15377"/>
        <dbReference type="ChEBI" id="CHEBI:15378"/>
        <dbReference type="ChEBI" id="CHEBI:17790"/>
        <dbReference type="ChEBI" id="CHEBI:29973"/>
        <dbReference type="ChEBI" id="CHEBI:82795"/>
        <dbReference type="EC" id="3.1.1.61"/>
    </reaction>
</comment>
<organism evidence="9">
    <name type="scientific">Aquifex aeolicus</name>
    <dbReference type="NCBI Taxonomy" id="63363"/>
    <lineage>
        <taxon>Bacteria</taxon>
        <taxon>Pseudomonadati</taxon>
        <taxon>Aquificota</taxon>
        <taxon>Aquificia</taxon>
        <taxon>Aquificales</taxon>
        <taxon>Aquificaceae</taxon>
        <taxon>Aquifex</taxon>
    </lineage>
</organism>
<feature type="modified residue" description="4-aspartylphosphate" evidence="6">
    <location>
        <position position="56"/>
    </location>
</feature>
<evidence type="ECO:0000313" key="9">
    <source>
        <dbReference type="EMBL" id="HHJ65037.1"/>
    </source>
</evidence>
<sequence>MKKIRVLVVDDSAFMRKALREILESDPEIEVIDTARNGKEALEKIASGRPDVVTLDINMPVMDGRTALARIMEENPLPVVVVSSLTKEEAPITMELLDMGAFDYVPKPSGTVSLDIHKVAGEIVEKVKAAYRYRYRVTRRKPLRRELRTPHKPEGRKTARFVVAIGISTGGPATLIDILQECEADEESAYLVVQHMPPQFTPSLALRLSEYTPIRFHHAS</sequence>
<dbReference type="Pfam" id="PF01339">
    <property type="entry name" value="CheB_methylest"/>
    <property type="match status" value="1"/>
</dbReference>
<dbReference type="CDD" id="cd17541">
    <property type="entry name" value="REC_CheB-like"/>
    <property type="match status" value="1"/>
</dbReference>
<dbReference type="PANTHER" id="PTHR42872:SF6">
    <property type="entry name" value="PROTEIN-GLUTAMATE METHYLESTERASE_PROTEIN-GLUTAMINE GLUTAMINASE"/>
    <property type="match status" value="1"/>
</dbReference>
<dbReference type="InterPro" id="IPR035909">
    <property type="entry name" value="CheB_C"/>
</dbReference>
<dbReference type="PANTHER" id="PTHR42872">
    <property type="entry name" value="PROTEIN-GLUTAMATE METHYLESTERASE/PROTEIN-GLUTAMINE GLUTAMINASE"/>
    <property type="match status" value="1"/>
</dbReference>
<gene>
    <name evidence="9" type="ORF">ENJ61_09070</name>
</gene>
<dbReference type="Gene3D" id="3.40.50.180">
    <property type="entry name" value="Methylesterase CheB, C-terminal domain"/>
    <property type="match status" value="1"/>
</dbReference>
<dbReference type="Proteomes" id="UP000885792">
    <property type="component" value="Unassembled WGS sequence"/>
</dbReference>
<evidence type="ECO:0000256" key="6">
    <source>
        <dbReference type="PROSITE-ProRule" id="PRU00169"/>
    </source>
</evidence>
<protein>
    <recommendedName>
        <fullName evidence="3">protein-glutamate methylesterase</fullName>
        <ecNumber evidence="3">3.1.1.61</ecNumber>
    </recommendedName>
</protein>
<dbReference type="GO" id="GO:0000156">
    <property type="term" value="F:phosphorelay response regulator activity"/>
    <property type="evidence" value="ECO:0007669"/>
    <property type="project" value="InterPro"/>
</dbReference>
<dbReference type="GO" id="GO:0005737">
    <property type="term" value="C:cytoplasm"/>
    <property type="evidence" value="ECO:0007669"/>
    <property type="project" value="InterPro"/>
</dbReference>
<evidence type="ECO:0000256" key="2">
    <source>
        <dbReference type="ARBA" id="ARBA00022801"/>
    </source>
</evidence>
<feature type="domain" description="Response regulatory" evidence="7">
    <location>
        <begin position="5"/>
        <end position="122"/>
    </location>
</feature>
<dbReference type="GO" id="GO:0008984">
    <property type="term" value="F:protein-glutamate methylesterase activity"/>
    <property type="evidence" value="ECO:0007669"/>
    <property type="project" value="UniProtKB-EC"/>
</dbReference>
<dbReference type="Pfam" id="PF00072">
    <property type="entry name" value="Response_reg"/>
    <property type="match status" value="1"/>
</dbReference>
<dbReference type="PROSITE" id="PS50122">
    <property type="entry name" value="CHEB"/>
    <property type="match status" value="1"/>
</dbReference>
<comment type="caution">
    <text evidence="9">The sequence shown here is derived from an EMBL/GenBank/DDBJ whole genome shotgun (WGS) entry which is preliminary data.</text>
</comment>
<evidence type="ECO:0000259" key="7">
    <source>
        <dbReference type="PROSITE" id="PS50110"/>
    </source>
</evidence>
<evidence type="ECO:0000259" key="8">
    <source>
        <dbReference type="PROSITE" id="PS50122"/>
    </source>
</evidence>
<feature type="domain" description="CheB-type methylesterase" evidence="8">
    <location>
        <begin position="156"/>
        <end position="220"/>
    </location>
</feature>